<evidence type="ECO:0000256" key="12">
    <source>
        <dbReference type="ARBA" id="ARBA00083330"/>
    </source>
</evidence>
<reference evidence="14" key="1">
    <citation type="submission" date="2021-06" db="EMBL/GenBank/DDBJ databases">
        <authorList>
            <person name="Kallberg Y."/>
            <person name="Tangrot J."/>
            <person name="Rosling A."/>
        </authorList>
    </citation>
    <scope>NUCLEOTIDE SEQUENCE</scope>
    <source>
        <strain evidence="14">MT106</strain>
    </source>
</reference>
<dbReference type="PANTHER" id="PTHR15074">
    <property type="entry name" value="METHYL-CPG-BINDING PROTEIN"/>
    <property type="match status" value="1"/>
</dbReference>
<dbReference type="AlphaFoldDB" id="A0A9N8V815"/>
<evidence type="ECO:0000313" key="14">
    <source>
        <dbReference type="EMBL" id="CAG8443496.1"/>
    </source>
</evidence>
<dbReference type="Gene3D" id="1.10.340.30">
    <property type="entry name" value="Hypothetical protein, domain 2"/>
    <property type="match status" value="1"/>
</dbReference>
<dbReference type="InterPro" id="IPR045138">
    <property type="entry name" value="MeCP2/MBD4"/>
</dbReference>
<evidence type="ECO:0000256" key="13">
    <source>
        <dbReference type="SAM" id="MobiDB-lite"/>
    </source>
</evidence>
<dbReference type="GO" id="GO:0005634">
    <property type="term" value="C:nucleus"/>
    <property type="evidence" value="ECO:0007669"/>
    <property type="project" value="UniProtKB-SubCell"/>
</dbReference>
<evidence type="ECO:0000256" key="3">
    <source>
        <dbReference type="ARBA" id="ARBA00022763"/>
    </source>
</evidence>
<feature type="compositionally biased region" description="Basic and acidic residues" evidence="13">
    <location>
        <begin position="92"/>
        <end position="104"/>
    </location>
</feature>
<evidence type="ECO:0000256" key="4">
    <source>
        <dbReference type="ARBA" id="ARBA00022801"/>
    </source>
</evidence>
<evidence type="ECO:0000256" key="8">
    <source>
        <dbReference type="ARBA" id="ARBA00055831"/>
    </source>
</evidence>
<keyword evidence="6" id="KW-0234">DNA repair</keyword>
<sequence length="340" mass="39634">MKVNRQKSSLNKNYTVQQDGQAQILITSPYFKDKSHVVSTSNHSKNAKFPRRKIQKKSASLKTGKVSRYFRASKRGSSGNSDSLTEKVKKIKQNEDQNRNQREKNHLKHCNNQDDNDYEMQQVTLPASVESKAENENTCIVSLDEDANIRQNKGYHNVQEFTTDEKTFTSPVQQEWIPKFIPMQSPFNLVQESLYYDPWKHLIATMFLNRTKGTQALPLLWKFLDEYPSAEKAVQADVEKLTAFLRPLGLHNTRANRIIRFSQSYLKNPNFTTPRELFGMGKYAEDSWRLFCGERDDAWKVDSGFEPEDKVIRMYISWRRQMDELGFGRKKENPRSTLSL</sequence>
<evidence type="ECO:0000256" key="7">
    <source>
        <dbReference type="ARBA" id="ARBA00023242"/>
    </source>
</evidence>
<evidence type="ECO:0000313" key="15">
    <source>
        <dbReference type="Proteomes" id="UP000789831"/>
    </source>
</evidence>
<feature type="compositionally biased region" description="Basic residues" evidence="13">
    <location>
        <begin position="45"/>
        <end position="56"/>
    </location>
</feature>
<gene>
    <name evidence="14" type="ORF">AGERDE_LOCUS1246</name>
</gene>
<dbReference type="Proteomes" id="UP000789831">
    <property type="component" value="Unassembled WGS sequence"/>
</dbReference>
<organism evidence="14 15">
    <name type="scientific">Ambispora gerdemannii</name>
    <dbReference type="NCBI Taxonomy" id="144530"/>
    <lineage>
        <taxon>Eukaryota</taxon>
        <taxon>Fungi</taxon>
        <taxon>Fungi incertae sedis</taxon>
        <taxon>Mucoromycota</taxon>
        <taxon>Glomeromycotina</taxon>
        <taxon>Glomeromycetes</taxon>
        <taxon>Archaeosporales</taxon>
        <taxon>Ambisporaceae</taxon>
        <taxon>Ambispora</taxon>
    </lineage>
</organism>
<evidence type="ECO:0000256" key="2">
    <source>
        <dbReference type="ARBA" id="ARBA00022553"/>
    </source>
</evidence>
<keyword evidence="5" id="KW-0238">DNA-binding</keyword>
<evidence type="ECO:0000256" key="1">
    <source>
        <dbReference type="ARBA" id="ARBA00004123"/>
    </source>
</evidence>
<evidence type="ECO:0000256" key="11">
    <source>
        <dbReference type="ARBA" id="ARBA00076709"/>
    </source>
</evidence>
<dbReference type="SUPFAM" id="SSF48150">
    <property type="entry name" value="DNA-glycosylase"/>
    <property type="match status" value="1"/>
</dbReference>
<protein>
    <recommendedName>
        <fullName evidence="10">Methyl-CpG-binding domain protein 4</fullName>
    </recommendedName>
    <alternativeName>
        <fullName evidence="11">Methyl-CpG-binding protein MBD4</fullName>
    </alternativeName>
    <alternativeName>
        <fullName evidence="12">Mismatch-specific DNA N-glycosylase</fullName>
    </alternativeName>
</protein>
<evidence type="ECO:0000256" key="6">
    <source>
        <dbReference type="ARBA" id="ARBA00023204"/>
    </source>
</evidence>
<evidence type="ECO:0000256" key="10">
    <source>
        <dbReference type="ARBA" id="ARBA00069821"/>
    </source>
</evidence>
<dbReference type="OrthoDB" id="10265068at2759"/>
<dbReference type="InterPro" id="IPR011257">
    <property type="entry name" value="DNA_glycosylase"/>
</dbReference>
<dbReference type="GO" id="GO:0003677">
    <property type="term" value="F:DNA binding"/>
    <property type="evidence" value="ECO:0007669"/>
    <property type="project" value="UniProtKB-KW"/>
</dbReference>
<feature type="region of interest" description="Disordered" evidence="13">
    <location>
        <begin position="41"/>
        <end position="63"/>
    </location>
</feature>
<comment type="subunit">
    <text evidence="9">Interacts with MLH1.</text>
</comment>
<keyword evidence="3" id="KW-0227">DNA damage</keyword>
<comment type="subcellular location">
    <subcellularLocation>
        <location evidence="1">Nucleus</location>
    </subcellularLocation>
</comment>
<keyword evidence="2" id="KW-0597">Phosphoprotein</keyword>
<dbReference type="FunFam" id="1.10.340.30:FF:000051">
    <property type="entry name" value="Methyl-CpG-binding domain protein 4"/>
    <property type="match status" value="1"/>
</dbReference>
<comment type="caution">
    <text evidence="14">The sequence shown here is derived from an EMBL/GenBank/DDBJ whole genome shotgun (WGS) entry which is preliminary data.</text>
</comment>
<dbReference type="GO" id="GO:0006281">
    <property type="term" value="P:DNA repair"/>
    <property type="evidence" value="ECO:0007669"/>
    <property type="project" value="UniProtKB-KW"/>
</dbReference>
<feature type="region of interest" description="Disordered" evidence="13">
    <location>
        <begin position="92"/>
        <end position="114"/>
    </location>
</feature>
<keyword evidence="7" id="KW-0539">Nucleus</keyword>
<evidence type="ECO:0000256" key="9">
    <source>
        <dbReference type="ARBA" id="ARBA00062707"/>
    </source>
</evidence>
<dbReference type="EMBL" id="CAJVPL010000081">
    <property type="protein sequence ID" value="CAG8443496.1"/>
    <property type="molecule type" value="Genomic_DNA"/>
</dbReference>
<keyword evidence="4" id="KW-0378">Hydrolase</keyword>
<dbReference type="PANTHER" id="PTHR15074:SF0">
    <property type="entry name" value="METHYL-CPG-BINDING DOMAIN PROTEIN 4-LIKE PROTEIN"/>
    <property type="match status" value="1"/>
</dbReference>
<proteinExistence type="predicted"/>
<comment type="function">
    <text evidence="8">Mismatch-specific DNA N-glycosylase involved in DNA repair. Has thymine glycosylase activity and is specific for G:T mismatches within methylated and unmethylated CpG sites. Can also remove uracil or 5-fluorouracil in G:U mismatches. Has no lyase activity. Was first identified as methyl-CpG-binding protein.</text>
</comment>
<keyword evidence="15" id="KW-1185">Reference proteome</keyword>
<dbReference type="GO" id="GO:0016787">
    <property type="term" value="F:hydrolase activity"/>
    <property type="evidence" value="ECO:0007669"/>
    <property type="project" value="UniProtKB-KW"/>
</dbReference>
<accession>A0A9N8V815</accession>
<evidence type="ECO:0000256" key="5">
    <source>
        <dbReference type="ARBA" id="ARBA00023125"/>
    </source>
</evidence>
<name>A0A9N8V815_9GLOM</name>